<feature type="compositionally biased region" description="Pro residues" evidence="6">
    <location>
        <begin position="157"/>
        <end position="168"/>
    </location>
</feature>
<feature type="domain" description="C3H1-type" evidence="7">
    <location>
        <begin position="76"/>
        <end position="104"/>
    </location>
</feature>
<evidence type="ECO:0000256" key="2">
    <source>
        <dbReference type="ARBA" id="ARBA00022737"/>
    </source>
</evidence>
<feature type="compositionally biased region" description="Pro residues" evidence="6">
    <location>
        <begin position="136"/>
        <end position="146"/>
    </location>
</feature>
<reference evidence="8 9" key="1">
    <citation type="journal article" date="2014" name="Nat. Commun.">
        <title>Klebsormidium flaccidum genome reveals primary factors for plant terrestrial adaptation.</title>
        <authorList>
            <person name="Hori K."/>
            <person name="Maruyama F."/>
            <person name="Fujisawa T."/>
            <person name="Togashi T."/>
            <person name="Yamamoto N."/>
            <person name="Seo M."/>
            <person name="Sato S."/>
            <person name="Yamada T."/>
            <person name="Mori H."/>
            <person name="Tajima N."/>
            <person name="Moriyama T."/>
            <person name="Ikeuchi M."/>
            <person name="Watanabe M."/>
            <person name="Wada H."/>
            <person name="Kobayashi K."/>
            <person name="Saito M."/>
            <person name="Masuda T."/>
            <person name="Sasaki-Sekimoto Y."/>
            <person name="Mashiguchi K."/>
            <person name="Awai K."/>
            <person name="Shimojima M."/>
            <person name="Masuda S."/>
            <person name="Iwai M."/>
            <person name="Nobusawa T."/>
            <person name="Narise T."/>
            <person name="Kondo S."/>
            <person name="Saito H."/>
            <person name="Sato R."/>
            <person name="Murakawa M."/>
            <person name="Ihara Y."/>
            <person name="Oshima-Yamada Y."/>
            <person name="Ohtaka K."/>
            <person name="Satoh M."/>
            <person name="Sonobe K."/>
            <person name="Ishii M."/>
            <person name="Ohtani R."/>
            <person name="Kanamori-Sato M."/>
            <person name="Honoki R."/>
            <person name="Miyazaki D."/>
            <person name="Mochizuki H."/>
            <person name="Umetsu J."/>
            <person name="Higashi K."/>
            <person name="Shibata D."/>
            <person name="Kamiya Y."/>
            <person name="Sato N."/>
            <person name="Nakamura Y."/>
            <person name="Tabata S."/>
            <person name="Ida S."/>
            <person name="Kurokawa K."/>
            <person name="Ohta H."/>
        </authorList>
    </citation>
    <scope>NUCLEOTIDE SEQUENCE [LARGE SCALE GENOMIC DNA]</scope>
    <source>
        <strain evidence="8 9">NIES-2285</strain>
    </source>
</reference>
<keyword evidence="1 5" id="KW-0479">Metal-binding</keyword>
<dbReference type="GO" id="GO:0010468">
    <property type="term" value="P:regulation of gene expression"/>
    <property type="evidence" value="ECO:0007669"/>
    <property type="project" value="UniProtKB-ARBA"/>
</dbReference>
<feature type="region of interest" description="Disordered" evidence="6">
    <location>
        <begin position="1"/>
        <end position="72"/>
    </location>
</feature>
<gene>
    <name evidence="8" type="ORF">KFL_001080210</name>
</gene>
<feature type="compositionally biased region" description="Basic and acidic residues" evidence="6">
    <location>
        <begin position="298"/>
        <end position="310"/>
    </location>
</feature>
<dbReference type="OrthoDB" id="410307at2759"/>
<keyword evidence="9" id="KW-1185">Reference proteome</keyword>
<feature type="compositionally biased region" description="Pro residues" evidence="6">
    <location>
        <begin position="119"/>
        <end position="129"/>
    </location>
</feature>
<keyword evidence="2" id="KW-0677">Repeat</keyword>
<evidence type="ECO:0000256" key="1">
    <source>
        <dbReference type="ARBA" id="ARBA00022723"/>
    </source>
</evidence>
<keyword evidence="3 5" id="KW-0863">Zinc-finger</keyword>
<evidence type="ECO:0000256" key="5">
    <source>
        <dbReference type="PROSITE-ProRule" id="PRU00723"/>
    </source>
</evidence>
<dbReference type="SMART" id="SM00356">
    <property type="entry name" value="ZnF_C3H1"/>
    <property type="match status" value="2"/>
</dbReference>
<dbReference type="AlphaFoldDB" id="A0A1Y1HUN7"/>
<proteinExistence type="predicted"/>
<sequence length="436" mass="45431">MEGGARPPPAGMQSGGLPPNGPYGRIPSFGSEGEPPMKRMRDGNGPPQPMWGGPGGPGPRPPMQDPGKDRSMASVFYKTRMCKNLAFPGGCPYHEKCNYAHSEEELRTLPPEYADGPPERPPLQGPPPGGANFEPDGPPGPGPGPPHEGFGGFGGPPTRPPPATPKPPNWKTKICTSWDRHGSCSYGDRCGFAHGPHELRAYGPVVEDAIKPGPGPAFHGGGPPFPGGGPPPFGGPPGPRPNGFPQEEPGKDSGLGPGMDSARSDGSNGAFESGPLVLTVDLDLIHGDSIFEEDLEDESFKPGDPGEKNARPGGENEPGPTPSNQNRPPDMPRRDGFDGFRGPPDGMPPGPWMHRPPFFRGGPGWGEGPPRGFPPFGPRGPGFHFGGPGDFGPPPEAFYGGFGPRGPPPNFEGGPPRGWGARGRGPGQFEMEQPAG</sequence>
<evidence type="ECO:0000259" key="7">
    <source>
        <dbReference type="PROSITE" id="PS50103"/>
    </source>
</evidence>
<dbReference type="Proteomes" id="UP000054558">
    <property type="component" value="Unassembled WGS sequence"/>
</dbReference>
<organism evidence="8 9">
    <name type="scientific">Klebsormidium nitens</name>
    <name type="common">Green alga</name>
    <name type="synonym">Ulothrix nitens</name>
    <dbReference type="NCBI Taxonomy" id="105231"/>
    <lineage>
        <taxon>Eukaryota</taxon>
        <taxon>Viridiplantae</taxon>
        <taxon>Streptophyta</taxon>
        <taxon>Klebsormidiophyceae</taxon>
        <taxon>Klebsormidiales</taxon>
        <taxon>Klebsormidiaceae</taxon>
        <taxon>Klebsormidium</taxon>
    </lineage>
</organism>
<dbReference type="InterPro" id="IPR000571">
    <property type="entry name" value="Znf_CCCH"/>
</dbReference>
<dbReference type="PROSITE" id="PS50103">
    <property type="entry name" value="ZF_C3H1"/>
    <property type="match status" value="2"/>
</dbReference>
<dbReference type="STRING" id="105231.A0A1Y1HUN7"/>
<dbReference type="FunFam" id="4.10.1000.10:FF:000003">
    <property type="entry name" value="Zinc finger CCCH domain-containing protein"/>
    <property type="match status" value="1"/>
</dbReference>
<feature type="domain" description="C3H1-type" evidence="7">
    <location>
        <begin position="169"/>
        <end position="197"/>
    </location>
</feature>
<dbReference type="GO" id="GO:0003729">
    <property type="term" value="F:mRNA binding"/>
    <property type="evidence" value="ECO:0007669"/>
    <property type="project" value="InterPro"/>
</dbReference>
<feature type="compositionally biased region" description="Pro residues" evidence="6">
    <location>
        <begin position="1"/>
        <end position="10"/>
    </location>
</feature>
<evidence type="ECO:0000313" key="8">
    <source>
        <dbReference type="EMBL" id="GAQ82345.1"/>
    </source>
</evidence>
<dbReference type="InterPro" id="IPR036855">
    <property type="entry name" value="Znf_CCCH_sf"/>
</dbReference>
<evidence type="ECO:0000256" key="4">
    <source>
        <dbReference type="ARBA" id="ARBA00022833"/>
    </source>
</evidence>
<evidence type="ECO:0000313" key="9">
    <source>
        <dbReference type="Proteomes" id="UP000054558"/>
    </source>
</evidence>
<feature type="compositionally biased region" description="Pro residues" evidence="6">
    <location>
        <begin position="223"/>
        <end position="242"/>
    </location>
</feature>
<name>A0A1Y1HUN7_KLENI</name>
<dbReference type="SUPFAM" id="SSF90229">
    <property type="entry name" value="CCCH zinc finger"/>
    <property type="match status" value="2"/>
</dbReference>
<accession>A0A1Y1HUN7</accession>
<dbReference type="PANTHER" id="PTHR12547">
    <property type="entry name" value="CCCH ZINC FINGER/TIS11-RELATED"/>
    <property type="match status" value="1"/>
</dbReference>
<dbReference type="PANTHER" id="PTHR12547:SF18">
    <property type="entry name" value="PROTEIN TIS11"/>
    <property type="match status" value="1"/>
</dbReference>
<feature type="region of interest" description="Disordered" evidence="6">
    <location>
        <begin position="293"/>
        <end position="436"/>
    </location>
</feature>
<dbReference type="GO" id="GO:0008270">
    <property type="term" value="F:zinc ion binding"/>
    <property type="evidence" value="ECO:0007669"/>
    <property type="project" value="UniProtKB-KW"/>
</dbReference>
<evidence type="ECO:0000256" key="6">
    <source>
        <dbReference type="SAM" id="MobiDB-lite"/>
    </source>
</evidence>
<feature type="zinc finger region" description="C3H1-type" evidence="5">
    <location>
        <begin position="169"/>
        <end position="197"/>
    </location>
</feature>
<dbReference type="OMA" id="HELRYVP"/>
<feature type="region of interest" description="Disordered" evidence="6">
    <location>
        <begin position="108"/>
        <end position="174"/>
    </location>
</feature>
<dbReference type="EMBL" id="DF237057">
    <property type="protein sequence ID" value="GAQ82345.1"/>
    <property type="molecule type" value="Genomic_DNA"/>
</dbReference>
<dbReference type="Gene3D" id="4.10.1000.10">
    <property type="entry name" value="Zinc finger, CCCH-type"/>
    <property type="match status" value="2"/>
</dbReference>
<keyword evidence="4 5" id="KW-0862">Zinc</keyword>
<feature type="region of interest" description="Disordered" evidence="6">
    <location>
        <begin position="207"/>
        <end position="270"/>
    </location>
</feature>
<dbReference type="GO" id="GO:0051252">
    <property type="term" value="P:regulation of RNA metabolic process"/>
    <property type="evidence" value="ECO:0007669"/>
    <property type="project" value="UniProtKB-ARBA"/>
</dbReference>
<feature type="compositionally biased region" description="Gly residues" evidence="6">
    <location>
        <begin position="415"/>
        <end position="426"/>
    </location>
</feature>
<feature type="zinc finger region" description="C3H1-type" evidence="5">
    <location>
        <begin position="76"/>
        <end position="104"/>
    </location>
</feature>
<dbReference type="InterPro" id="IPR045877">
    <property type="entry name" value="ZFP36-like"/>
</dbReference>
<protein>
    <recommendedName>
        <fullName evidence="7">C3H1-type domain-containing protein</fullName>
    </recommendedName>
</protein>
<evidence type="ECO:0000256" key="3">
    <source>
        <dbReference type="ARBA" id="ARBA00022771"/>
    </source>
</evidence>
<feature type="compositionally biased region" description="Gly residues" evidence="6">
    <location>
        <begin position="379"/>
        <end position="390"/>
    </location>
</feature>
<dbReference type="Pfam" id="PF00642">
    <property type="entry name" value="zf-CCCH"/>
    <property type="match status" value="1"/>
</dbReference>